<comment type="caution">
    <text evidence="2">The sequence shown here is derived from an EMBL/GenBank/DDBJ whole genome shotgun (WGS) entry which is preliminary data.</text>
</comment>
<feature type="compositionally biased region" description="Basic and acidic residues" evidence="1">
    <location>
        <begin position="57"/>
        <end position="67"/>
    </location>
</feature>
<evidence type="ECO:0000256" key="1">
    <source>
        <dbReference type="SAM" id="MobiDB-lite"/>
    </source>
</evidence>
<feature type="region of interest" description="Disordered" evidence="1">
    <location>
        <begin position="50"/>
        <end position="87"/>
    </location>
</feature>
<dbReference type="VEuPathDB" id="FungiDB:CPUR_06199"/>
<dbReference type="OrthoDB" id="10441330at2759"/>
<dbReference type="Proteomes" id="UP000016801">
    <property type="component" value="Unassembled WGS sequence"/>
</dbReference>
<evidence type="ECO:0000313" key="2">
    <source>
        <dbReference type="EMBL" id="CCE32339.1"/>
    </source>
</evidence>
<keyword evidence="3" id="KW-1185">Reference proteome</keyword>
<dbReference type="HOGENOM" id="CLU_1927374_0_0_1"/>
<evidence type="ECO:0000313" key="3">
    <source>
        <dbReference type="Proteomes" id="UP000016801"/>
    </source>
</evidence>
<organism evidence="2 3">
    <name type="scientific">Claviceps purpurea (strain 20.1)</name>
    <name type="common">Ergot fungus</name>
    <name type="synonym">Sphacelia segetum</name>
    <dbReference type="NCBI Taxonomy" id="1111077"/>
    <lineage>
        <taxon>Eukaryota</taxon>
        <taxon>Fungi</taxon>
        <taxon>Dikarya</taxon>
        <taxon>Ascomycota</taxon>
        <taxon>Pezizomycotina</taxon>
        <taxon>Sordariomycetes</taxon>
        <taxon>Hypocreomycetidae</taxon>
        <taxon>Hypocreales</taxon>
        <taxon>Clavicipitaceae</taxon>
        <taxon>Claviceps</taxon>
    </lineage>
</organism>
<accession>M1WH30</accession>
<dbReference type="eggNOG" id="ENOG502T1MC">
    <property type="taxonomic scope" value="Eukaryota"/>
</dbReference>
<proteinExistence type="predicted"/>
<reference evidence="2 3" key="1">
    <citation type="journal article" date="2013" name="PLoS Genet.">
        <title>Plant-symbiotic fungi as chemical engineers: Multi-genome analysis of the Clavicipitaceae reveals dynamics of alkaloid loci.</title>
        <authorList>
            <person name="Schardl C.L."/>
            <person name="Young C.A."/>
            <person name="Hesse U."/>
            <person name="Amyotte S.G."/>
            <person name="Andreeva K."/>
            <person name="Calie P.J."/>
            <person name="Fleetwood D.J."/>
            <person name="Haws D.C."/>
            <person name="Moore N."/>
            <person name="Oeser B."/>
            <person name="Panaccione D.G."/>
            <person name="Schweri K.K."/>
            <person name="Voisey C.R."/>
            <person name="Farman M.L."/>
            <person name="Jaromczyk J.W."/>
            <person name="Roe B.A."/>
            <person name="O'Sullivan D.M."/>
            <person name="Scott B."/>
            <person name="Tudzynski P."/>
            <person name="An Z."/>
            <person name="Arnaoudova E.G."/>
            <person name="Bullock C.T."/>
            <person name="Charlton N.D."/>
            <person name="Chen L."/>
            <person name="Cox M."/>
            <person name="Dinkins R.D."/>
            <person name="Florea S."/>
            <person name="Glenn A.E."/>
            <person name="Gordon A."/>
            <person name="Gueldener U."/>
            <person name="Harris D.R."/>
            <person name="Hollin W."/>
            <person name="Jaromczyk J."/>
            <person name="Johnson R.D."/>
            <person name="Khan A.K."/>
            <person name="Leistner E."/>
            <person name="Leuchtmann A."/>
            <person name="Li C."/>
            <person name="Liu J."/>
            <person name="Liu J."/>
            <person name="Liu M."/>
            <person name="Mace W."/>
            <person name="Machado C."/>
            <person name="Nagabhyru P."/>
            <person name="Pan J."/>
            <person name="Schmid J."/>
            <person name="Sugawara K."/>
            <person name="Steiner U."/>
            <person name="Takach J.E."/>
            <person name="Tanaka E."/>
            <person name="Webb J.S."/>
            <person name="Wilson E.V."/>
            <person name="Wiseman J.L."/>
            <person name="Yoshida R."/>
            <person name="Zeng Z."/>
        </authorList>
    </citation>
    <scope>NUCLEOTIDE SEQUENCE [LARGE SCALE GENOMIC DNA]</scope>
    <source>
        <strain evidence="2 3">20.1</strain>
    </source>
</reference>
<protein>
    <submittedName>
        <fullName evidence="2">Uncharacterized protein</fullName>
    </submittedName>
</protein>
<gene>
    <name evidence="2" type="ORF">CPUR_06199</name>
</gene>
<feature type="compositionally biased region" description="Acidic residues" evidence="1">
    <location>
        <begin position="68"/>
        <end position="78"/>
    </location>
</feature>
<dbReference type="AlphaFoldDB" id="M1WH30"/>
<dbReference type="EMBL" id="CAGA01000040">
    <property type="protein sequence ID" value="CCE32339.1"/>
    <property type="molecule type" value="Genomic_DNA"/>
</dbReference>
<sequence length="131" mass="14619">MQGRRRAIRAADIRSRPRFLLGPPSALRSDAKLEAAQKDEYAQQLTSVLHQSQQKEVNLEDIEKIKVEEDDSDSEDEGSLGQPALPQEQTLVSLGALESYLHDVAVPLGFDVARSKWYGRKNEASGKMSRL</sequence>
<name>M1WH30_CLAP2</name>